<dbReference type="PANTHER" id="PTHR43004">
    <property type="entry name" value="TRK SYSTEM POTASSIUM UPTAKE PROTEIN"/>
    <property type="match status" value="1"/>
</dbReference>
<evidence type="ECO:0000313" key="5">
    <source>
        <dbReference type="EMBL" id="GAM33593.1"/>
    </source>
</evidence>
<evidence type="ECO:0000259" key="4">
    <source>
        <dbReference type="Pfam" id="PF01494"/>
    </source>
</evidence>
<evidence type="ECO:0000256" key="3">
    <source>
        <dbReference type="ARBA" id="ARBA00023002"/>
    </source>
</evidence>
<dbReference type="AlphaFoldDB" id="A0A0B8MY05"/>
<accession>A0A0B8MY05</accession>
<dbReference type="Gene3D" id="3.50.50.60">
    <property type="entry name" value="FAD/NAD(P)-binding domain"/>
    <property type="match status" value="1"/>
</dbReference>
<protein>
    <recommendedName>
        <fullName evidence="4">FAD-binding domain-containing protein</fullName>
    </recommendedName>
</protein>
<dbReference type="PANTHER" id="PTHR43004:SF13">
    <property type="entry name" value="FAD-BINDING DOMAIN-CONTAINING PROTEIN-RELATED"/>
    <property type="match status" value="1"/>
</dbReference>
<sequence length="657" mass="72845">MKLILSRLQDGKLDPVAIIGAGPVGLFTALLLAQKGIKVVVYETGPGINQSPRAVAYFPAVLEEFSKAGILDDVIAAGEKNREGCDWRDKDGKIITGIAPPPEDPHYAVMLSQPEFCQVVLDALIKTDNAEIHFNHTLQSLQQHGGFVEYCVENEVSHRQVQGKCKYLVGTDGGRSTVRRNLGIKLEGYTWASLLFVAVNFEYGLSELGWKAANFIVDPDDWGIIVKRGKDKSWRMATGVRCADASAARANTLDEATINVLKNRLCSLLPGDTSCIEYGAIAPYVVHQRCASSFIQGNILLAGDAAHLNNPVGGLGLTTGLLDAAHLAGSLRQVLNEGASTEVLISYAETRRRIFRESTDPMSTANLLRLQSQKPEDIKTREKFFENLREGRDLATILQVGFADFALTSTSDTKFDTYHEVTWFISVTKPEGWAMEKFVHEYKTVHAGMTRQSKEQGSPLRGYIQLSNTNQTIRGGVRPEWHYVSCLTFPNLFLVHAGFQDPGYRTTAGAHIFCRLDQQGCLTKQVAKFSRSEGKKNDNATITRVLLFHDRNAPNDEYSQKWLLTRADGMSSIADTEENIIEYVLWQDVTPKNSDYFFLDTQFSGGSWHNYKAVEAFDFVDEAAAAAFLDRHRDGITENDTRRITVVAGDRDDIVGS</sequence>
<dbReference type="GO" id="GO:0016709">
    <property type="term" value="F:oxidoreductase activity, acting on paired donors, with incorporation or reduction of molecular oxygen, NAD(P)H as one donor, and incorporation of one atom of oxygen"/>
    <property type="evidence" value="ECO:0007669"/>
    <property type="project" value="UniProtKB-ARBA"/>
</dbReference>
<dbReference type="InterPro" id="IPR002938">
    <property type="entry name" value="FAD-bd"/>
</dbReference>
<reference evidence="6" key="1">
    <citation type="journal article" date="2015" name="Genome Announc.">
        <title>Draft genome sequence of Talaromyces cellulolyticus strain Y-94, a source of lignocellulosic biomass-degrading enzymes.</title>
        <authorList>
            <person name="Fujii T."/>
            <person name="Koike H."/>
            <person name="Sawayama S."/>
            <person name="Yano S."/>
            <person name="Inoue H."/>
        </authorList>
    </citation>
    <scope>NUCLEOTIDE SEQUENCE [LARGE SCALE GENOMIC DNA]</scope>
    <source>
        <strain evidence="6">Y-94</strain>
    </source>
</reference>
<dbReference type="InterPro" id="IPR036188">
    <property type="entry name" value="FAD/NAD-bd_sf"/>
</dbReference>
<keyword evidence="3" id="KW-0560">Oxidoreductase</keyword>
<dbReference type="Gene3D" id="3.30.9.10">
    <property type="entry name" value="D-Amino Acid Oxidase, subunit A, domain 2"/>
    <property type="match status" value="1"/>
</dbReference>
<gene>
    <name evidence="5" type="ORF">TCE0_011r00601</name>
</gene>
<keyword evidence="2" id="KW-0274">FAD</keyword>
<dbReference type="PRINTS" id="PR00420">
    <property type="entry name" value="RNGMNOXGNASE"/>
</dbReference>
<dbReference type="Pfam" id="PF01494">
    <property type="entry name" value="FAD_binding_3"/>
    <property type="match status" value="1"/>
</dbReference>
<evidence type="ECO:0000313" key="6">
    <source>
        <dbReference type="Proteomes" id="UP000053095"/>
    </source>
</evidence>
<evidence type="ECO:0000256" key="2">
    <source>
        <dbReference type="ARBA" id="ARBA00022827"/>
    </source>
</evidence>
<dbReference type="GO" id="GO:0071949">
    <property type="term" value="F:FAD binding"/>
    <property type="evidence" value="ECO:0007669"/>
    <property type="project" value="InterPro"/>
</dbReference>
<dbReference type="InterPro" id="IPR050641">
    <property type="entry name" value="RIFMO-like"/>
</dbReference>
<dbReference type="SUPFAM" id="SSF51905">
    <property type="entry name" value="FAD/NAD(P)-binding domain"/>
    <property type="match status" value="1"/>
</dbReference>
<organism evidence="5 6">
    <name type="scientific">Talaromyces pinophilus</name>
    <name type="common">Penicillium pinophilum</name>
    <dbReference type="NCBI Taxonomy" id="128442"/>
    <lineage>
        <taxon>Eukaryota</taxon>
        <taxon>Fungi</taxon>
        <taxon>Dikarya</taxon>
        <taxon>Ascomycota</taxon>
        <taxon>Pezizomycotina</taxon>
        <taxon>Eurotiomycetes</taxon>
        <taxon>Eurotiomycetidae</taxon>
        <taxon>Eurotiales</taxon>
        <taxon>Trichocomaceae</taxon>
        <taxon>Talaromyces</taxon>
        <taxon>Talaromyces sect. Talaromyces</taxon>
    </lineage>
</organism>
<name>A0A0B8MY05_TALPI</name>
<feature type="domain" description="FAD-binding" evidence="4">
    <location>
        <begin position="15"/>
        <end position="357"/>
    </location>
</feature>
<evidence type="ECO:0000256" key="1">
    <source>
        <dbReference type="ARBA" id="ARBA00022630"/>
    </source>
</evidence>
<proteinExistence type="predicted"/>
<dbReference type="Proteomes" id="UP000053095">
    <property type="component" value="Unassembled WGS sequence"/>
</dbReference>
<keyword evidence="1" id="KW-0285">Flavoprotein</keyword>
<keyword evidence="6" id="KW-1185">Reference proteome</keyword>
<dbReference type="EMBL" id="DF933807">
    <property type="protein sequence ID" value="GAM33593.1"/>
    <property type="molecule type" value="Genomic_DNA"/>
</dbReference>